<feature type="signal peptide" evidence="2">
    <location>
        <begin position="1"/>
        <end position="20"/>
    </location>
</feature>
<dbReference type="Proteomes" id="UP000238924">
    <property type="component" value="Unassembled WGS sequence"/>
</dbReference>
<reference evidence="3 4" key="1">
    <citation type="submission" date="2014-04" db="EMBL/GenBank/DDBJ databases">
        <title>Whole genome sequence of 'Brachyspira hampsonii' D13-03603F2.</title>
        <authorList>
            <person name="Patterson A.H."/>
            <person name="Chaban B."/>
            <person name="Fernando C."/>
            <person name="Harding J.C."/>
            <person name="Hill J.E."/>
        </authorList>
    </citation>
    <scope>NUCLEOTIDE SEQUENCE [LARGE SCALE GENOMIC DNA]</scope>
    <source>
        <strain evidence="3 4">D13-03603F2</strain>
    </source>
</reference>
<evidence type="ECO:0000313" key="3">
    <source>
        <dbReference type="EMBL" id="PPS20833.1"/>
    </source>
</evidence>
<proteinExistence type="predicted"/>
<accession>A0ABX5B0X5</accession>
<keyword evidence="4" id="KW-1185">Reference proteome</keyword>
<organism evidence="3 4">
    <name type="scientific">Brachyspira murdochii</name>
    <dbReference type="NCBI Taxonomy" id="84378"/>
    <lineage>
        <taxon>Bacteria</taxon>
        <taxon>Pseudomonadati</taxon>
        <taxon>Spirochaetota</taxon>
        <taxon>Spirochaetia</taxon>
        <taxon>Brachyspirales</taxon>
        <taxon>Brachyspiraceae</taxon>
        <taxon>Brachyspira</taxon>
    </lineage>
</organism>
<dbReference type="PROSITE" id="PS51257">
    <property type="entry name" value="PROKAR_LIPOPROTEIN"/>
    <property type="match status" value="1"/>
</dbReference>
<evidence type="ECO:0000256" key="2">
    <source>
        <dbReference type="SAM" id="SignalP"/>
    </source>
</evidence>
<protein>
    <submittedName>
        <fullName evidence="3">Uncharacterized protein</fullName>
    </submittedName>
</protein>
<evidence type="ECO:0000256" key="1">
    <source>
        <dbReference type="SAM" id="MobiDB-lite"/>
    </source>
</evidence>
<feature type="region of interest" description="Disordered" evidence="1">
    <location>
        <begin position="29"/>
        <end position="67"/>
    </location>
</feature>
<sequence length="217" mass="24908">MKRFLIILLYASLFIYSCNYKPLNPIGNNTSNENTENSDSENNENSGNSGNESIENSAETSNSEQNNNTQILKKTMNFKLKIEGSSSSKYFVKNDSMYASVIEIDINNKTDSYNADYNGGYYMCSNNDFGRTMTTGKYIKLDNMYFEYTEGSDKFNLNFYLWIGAQFSNLILRKDITIEIPLNNFNEDMYNNTVLITLKLLPDSDTYNFTIDGFETK</sequence>
<gene>
    <name evidence="3" type="ORF">DJ52_14485</name>
</gene>
<evidence type="ECO:0000313" key="4">
    <source>
        <dbReference type="Proteomes" id="UP000238924"/>
    </source>
</evidence>
<keyword evidence="2" id="KW-0732">Signal</keyword>
<feature type="chain" id="PRO_5046011919" evidence="2">
    <location>
        <begin position="21"/>
        <end position="217"/>
    </location>
</feature>
<dbReference type="RefSeq" id="WP_104619237.1">
    <property type="nucleotide sequence ID" value="NZ_JJMJ01000257.1"/>
</dbReference>
<feature type="compositionally biased region" description="Low complexity" evidence="1">
    <location>
        <begin position="43"/>
        <end position="59"/>
    </location>
</feature>
<dbReference type="EMBL" id="JJMJ01000257">
    <property type="protein sequence ID" value="PPS20833.1"/>
    <property type="molecule type" value="Genomic_DNA"/>
</dbReference>
<comment type="caution">
    <text evidence="3">The sequence shown here is derived from an EMBL/GenBank/DDBJ whole genome shotgun (WGS) entry which is preliminary data.</text>
</comment>
<name>A0ABX5B0X5_9SPIR</name>